<dbReference type="AlphaFoldDB" id="A0A1I3D5P2"/>
<sequence length="363" mass="39035">MESQFVAKCPRCQTLLKLKWDYIGKQARCPRCEIPFVVPAPESPGKSPSPPQRPRSEKHPPPPIEPVRESPIPKAQFVQLPGKRSATKKSRPKMAKTPSNTGAVWLVVGGGILGLAVLAGLGFLAVTAVQNRLESVLTDAVASAAQIPDGSGTTSTLENVIAESIRNADPGEEVYLKAVTPILKSLVERDDAALYGQLSTHCLARVDPQQFVPGDGDQGTPDDKLLRDVTLEQFQEWMQKSRTHFGAPQGLEHAYVITIDPLVLSGKGDRIEAMISIGSMPGSIPAAIRKAAIRAQIRIPFGPEAAAEIASELNVPVETVLNGTAEGLDEFETAYFNAKLVLVDDGGTLKLGYFEFLPPSFLD</sequence>
<reference evidence="4" key="1">
    <citation type="submission" date="2016-10" db="EMBL/GenBank/DDBJ databases">
        <authorList>
            <person name="Varghese N."/>
            <person name="Submissions S."/>
        </authorList>
    </citation>
    <scope>NUCLEOTIDE SEQUENCE [LARGE SCALE GENOMIC DNA]</scope>
    <source>
        <strain evidence="4">DSM 26348</strain>
    </source>
</reference>
<feature type="transmembrane region" description="Helical" evidence="2">
    <location>
        <begin position="103"/>
        <end position="126"/>
    </location>
</feature>
<dbReference type="OrthoDB" id="290408at2"/>
<gene>
    <name evidence="3" type="ORF">SAMN05421753_10396</name>
</gene>
<keyword evidence="2" id="KW-1133">Transmembrane helix</keyword>
<name>A0A1I3D5P2_9PLAN</name>
<dbReference type="RefSeq" id="WP_092048122.1">
    <property type="nucleotide sequence ID" value="NZ_FOQD01000003.1"/>
</dbReference>
<protein>
    <submittedName>
        <fullName evidence="3">Uncharacterized protein</fullName>
    </submittedName>
</protein>
<dbReference type="Proteomes" id="UP000199518">
    <property type="component" value="Unassembled WGS sequence"/>
</dbReference>
<evidence type="ECO:0000256" key="1">
    <source>
        <dbReference type="SAM" id="MobiDB-lite"/>
    </source>
</evidence>
<dbReference type="STRING" id="1576369.SAMN05421753_10396"/>
<accession>A0A1I3D5P2</accession>
<evidence type="ECO:0000256" key="2">
    <source>
        <dbReference type="SAM" id="Phobius"/>
    </source>
</evidence>
<dbReference type="EMBL" id="FOQD01000003">
    <property type="protein sequence ID" value="SFH81851.1"/>
    <property type="molecule type" value="Genomic_DNA"/>
</dbReference>
<evidence type="ECO:0000313" key="4">
    <source>
        <dbReference type="Proteomes" id="UP000199518"/>
    </source>
</evidence>
<evidence type="ECO:0000313" key="3">
    <source>
        <dbReference type="EMBL" id="SFH81851.1"/>
    </source>
</evidence>
<organism evidence="3 4">
    <name type="scientific">Planctomicrobium piriforme</name>
    <dbReference type="NCBI Taxonomy" id="1576369"/>
    <lineage>
        <taxon>Bacteria</taxon>
        <taxon>Pseudomonadati</taxon>
        <taxon>Planctomycetota</taxon>
        <taxon>Planctomycetia</taxon>
        <taxon>Planctomycetales</taxon>
        <taxon>Planctomycetaceae</taxon>
        <taxon>Planctomicrobium</taxon>
    </lineage>
</organism>
<keyword evidence="2" id="KW-0812">Transmembrane</keyword>
<proteinExistence type="predicted"/>
<keyword evidence="4" id="KW-1185">Reference proteome</keyword>
<keyword evidence="2" id="KW-0472">Membrane</keyword>
<feature type="region of interest" description="Disordered" evidence="1">
    <location>
        <begin position="37"/>
        <end position="96"/>
    </location>
</feature>
<feature type="compositionally biased region" description="Basic residues" evidence="1">
    <location>
        <begin position="85"/>
        <end position="94"/>
    </location>
</feature>